<dbReference type="GO" id="GO:0006826">
    <property type="term" value="P:iron ion transport"/>
    <property type="evidence" value="ECO:0007669"/>
    <property type="project" value="UniProtKB-KW"/>
</dbReference>
<evidence type="ECO:0000256" key="1">
    <source>
        <dbReference type="ARBA" id="ARBA00004571"/>
    </source>
</evidence>
<evidence type="ECO:0000259" key="14">
    <source>
        <dbReference type="Pfam" id="PF00593"/>
    </source>
</evidence>
<feature type="signal peptide" evidence="13">
    <location>
        <begin position="1"/>
        <end position="23"/>
    </location>
</feature>
<keyword evidence="10 11" id="KW-0998">Cell outer membrane</keyword>
<evidence type="ECO:0000256" key="9">
    <source>
        <dbReference type="ARBA" id="ARBA00023136"/>
    </source>
</evidence>
<evidence type="ECO:0000259" key="15">
    <source>
        <dbReference type="Pfam" id="PF07715"/>
    </source>
</evidence>
<comment type="similarity">
    <text evidence="11 12">Belongs to the TonB-dependent receptor family.</text>
</comment>
<dbReference type="SUPFAM" id="SSF56935">
    <property type="entry name" value="Porins"/>
    <property type="match status" value="1"/>
</dbReference>
<protein>
    <submittedName>
        <fullName evidence="16">TonB-dependent receptor</fullName>
    </submittedName>
</protein>
<evidence type="ECO:0000313" key="17">
    <source>
        <dbReference type="Proteomes" id="UP000520156"/>
    </source>
</evidence>
<evidence type="ECO:0000256" key="2">
    <source>
        <dbReference type="ARBA" id="ARBA00022448"/>
    </source>
</evidence>
<sequence length="809" mass="87800">MRNLRAAVLLGGSTLALATPALADEQPSAKADSLDDATIIVTARRREERLQDVPAVVNALAGETISKLNLQDSKQLQDLVPGLQLRTESNGIGASGQIRGIQFDVNSSASPSVAFFLNDAPISANAILQQLFDIGQVEVLRGPQGTLRGNSVPSGSITYTARKADLQDIGVAGSASVSDRHHYNLNAAFGIPLIKDVLAVRFAGVYDKSRGNLVRSIAPVSTTATFATSQDANPSSETLSGRVSVTFRPTDWLKLEGMYQTQDVDNWGYDQYASFSLYSPGAPASAVTIRPQDFLSIQESTRTSRAKFQTYNWRAELRGAGQVLIYQGSKNNFTNKSVANQDVANFRSNFDFYQFNGTTSKDNSHEIRLQNEERVLGMFDYIVGYFHTDQATDIDLVQQTPVMLPSFLGGGLASLASTTITRTRDGKLKENSVFGNLTAYIGDKLQVSGGARHMTITSPRTLLNIGANSVPFDAGGVDKAWIYTGSVRYKISPDFMVYANTGTSFRAGPSIFNGAIVKSPRQLSFLNLGNEKSTSYEIGFKSGWLDNRLILNVTAYHQKFDGFPYKISNGIYFQDFNFVNNALVPAVTNSAQFGAAVPVTVKGIEAELSYRASDRFNIGLVTSYVDGKIKNGVIPCDDLNGDGVPDTLTSAPTVAQLQAAYGSNNIGQCTVTQRSAYQAPFSATAQAEYRMPVGSKLELFGRGLFTYYGASQVDPTVKYDDVGAYGLLNLFGGLRASDGSWELNVFARNVFNTIRNSRLTSPQATSFQELQPPTFRTAAGRTFTSTYSQVFTNLPREVGINLRFAFGSR</sequence>
<feature type="domain" description="TonB-dependent receptor-like beta-barrel" evidence="14">
    <location>
        <begin position="266"/>
        <end position="750"/>
    </location>
</feature>
<keyword evidence="4" id="KW-0410">Iron transport</keyword>
<evidence type="ECO:0000313" key="16">
    <source>
        <dbReference type="EMBL" id="MBC2650916.1"/>
    </source>
</evidence>
<dbReference type="InterPro" id="IPR036942">
    <property type="entry name" value="Beta-barrel_TonB_sf"/>
</dbReference>
<evidence type="ECO:0000256" key="4">
    <source>
        <dbReference type="ARBA" id="ARBA00022496"/>
    </source>
</evidence>
<comment type="subcellular location">
    <subcellularLocation>
        <location evidence="1 11">Cell outer membrane</location>
        <topology evidence="1 11">Multi-pass membrane protein</topology>
    </subcellularLocation>
</comment>
<keyword evidence="13" id="KW-0732">Signal</keyword>
<gene>
    <name evidence="16" type="ORF">H7F49_04305</name>
</gene>
<keyword evidence="2 11" id="KW-0813">Transport</keyword>
<evidence type="ECO:0000256" key="3">
    <source>
        <dbReference type="ARBA" id="ARBA00022452"/>
    </source>
</evidence>
<evidence type="ECO:0000256" key="6">
    <source>
        <dbReference type="ARBA" id="ARBA00023004"/>
    </source>
</evidence>
<keyword evidence="5 11" id="KW-0812">Transmembrane</keyword>
<dbReference type="GO" id="GO:0009279">
    <property type="term" value="C:cell outer membrane"/>
    <property type="evidence" value="ECO:0007669"/>
    <property type="project" value="UniProtKB-SubCell"/>
</dbReference>
<name>A0A7X1KB45_9SPHN</name>
<keyword evidence="3 11" id="KW-1134">Transmembrane beta strand</keyword>
<evidence type="ECO:0000256" key="13">
    <source>
        <dbReference type="SAM" id="SignalP"/>
    </source>
</evidence>
<keyword evidence="7" id="KW-0406">Ion transport</keyword>
<keyword evidence="9 11" id="KW-0472">Membrane</keyword>
<evidence type="ECO:0000256" key="5">
    <source>
        <dbReference type="ARBA" id="ARBA00022692"/>
    </source>
</evidence>
<dbReference type="EMBL" id="JACLAU010000003">
    <property type="protein sequence ID" value="MBC2650916.1"/>
    <property type="molecule type" value="Genomic_DNA"/>
</dbReference>
<evidence type="ECO:0000256" key="10">
    <source>
        <dbReference type="ARBA" id="ARBA00023237"/>
    </source>
</evidence>
<evidence type="ECO:0000256" key="11">
    <source>
        <dbReference type="PROSITE-ProRule" id="PRU01360"/>
    </source>
</evidence>
<keyword evidence="17" id="KW-1185">Reference proteome</keyword>
<dbReference type="InterPro" id="IPR000531">
    <property type="entry name" value="Beta-barrel_TonB"/>
</dbReference>
<keyword evidence="6" id="KW-0408">Iron</keyword>
<feature type="chain" id="PRO_5031239755" evidence="13">
    <location>
        <begin position="24"/>
        <end position="809"/>
    </location>
</feature>
<evidence type="ECO:0000256" key="8">
    <source>
        <dbReference type="ARBA" id="ARBA00023077"/>
    </source>
</evidence>
<accession>A0A7X1KB45</accession>
<evidence type="ECO:0000256" key="12">
    <source>
        <dbReference type="RuleBase" id="RU003357"/>
    </source>
</evidence>
<proteinExistence type="inferred from homology"/>
<dbReference type="InterPro" id="IPR039426">
    <property type="entry name" value="TonB-dep_rcpt-like"/>
</dbReference>
<evidence type="ECO:0000256" key="7">
    <source>
        <dbReference type="ARBA" id="ARBA00023065"/>
    </source>
</evidence>
<keyword evidence="16" id="KW-0675">Receptor</keyword>
<keyword evidence="8 12" id="KW-0798">TonB box</keyword>
<dbReference type="Proteomes" id="UP000520156">
    <property type="component" value="Unassembled WGS sequence"/>
</dbReference>
<dbReference type="RefSeq" id="WP_214647641.1">
    <property type="nucleotide sequence ID" value="NZ_JACLAU010000003.1"/>
</dbReference>
<dbReference type="PANTHER" id="PTHR32552">
    <property type="entry name" value="FERRICHROME IRON RECEPTOR-RELATED"/>
    <property type="match status" value="1"/>
</dbReference>
<dbReference type="Pfam" id="PF07715">
    <property type="entry name" value="Plug"/>
    <property type="match status" value="1"/>
</dbReference>
<organism evidence="16 17">
    <name type="scientific">Novosphingobium aerophilum</name>
    <dbReference type="NCBI Taxonomy" id="2839843"/>
    <lineage>
        <taxon>Bacteria</taxon>
        <taxon>Pseudomonadati</taxon>
        <taxon>Pseudomonadota</taxon>
        <taxon>Alphaproteobacteria</taxon>
        <taxon>Sphingomonadales</taxon>
        <taxon>Sphingomonadaceae</taxon>
        <taxon>Novosphingobium</taxon>
    </lineage>
</organism>
<comment type="caution">
    <text evidence="16">The sequence shown here is derived from an EMBL/GenBank/DDBJ whole genome shotgun (WGS) entry which is preliminary data.</text>
</comment>
<dbReference type="PROSITE" id="PS52016">
    <property type="entry name" value="TONB_DEPENDENT_REC_3"/>
    <property type="match status" value="1"/>
</dbReference>
<dbReference type="AlphaFoldDB" id="A0A7X1KB45"/>
<dbReference type="InterPro" id="IPR012910">
    <property type="entry name" value="Plug_dom"/>
</dbReference>
<dbReference type="Gene3D" id="2.40.170.20">
    <property type="entry name" value="TonB-dependent receptor, beta-barrel domain"/>
    <property type="match status" value="1"/>
</dbReference>
<feature type="domain" description="TonB-dependent receptor plug" evidence="15">
    <location>
        <begin position="50"/>
        <end position="155"/>
    </location>
</feature>
<dbReference type="Pfam" id="PF00593">
    <property type="entry name" value="TonB_dep_Rec_b-barrel"/>
    <property type="match status" value="1"/>
</dbReference>
<dbReference type="PANTHER" id="PTHR32552:SF81">
    <property type="entry name" value="TONB-DEPENDENT OUTER MEMBRANE RECEPTOR"/>
    <property type="match status" value="1"/>
</dbReference>
<reference evidence="16 17" key="1">
    <citation type="submission" date="2020-08" db="EMBL/GenBank/DDBJ databases">
        <title>The genome sequence of Novosphingobium flavum 4Y4.</title>
        <authorList>
            <person name="Liu Y."/>
        </authorList>
    </citation>
    <scope>NUCLEOTIDE SEQUENCE [LARGE SCALE GENOMIC DNA]</scope>
    <source>
        <strain evidence="16 17">4Y4</strain>
    </source>
</reference>